<reference evidence="1 2" key="1">
    <citation type="submission" date="2014-08" db="EMBL/GenBank/DDBJ databases">
        <authorList>
            <person name="Chen Y.-H."/>
        </authorList>
    </citation>
    <scope>NUCLEOTIDE SEQUENCE [LARGE SCALE GENOMIC DNA]</scope>
</reference>
<evidence type="ECO:0000313" key="1">
    <source>
        <dbReference type="EMBL" id="CDZ34054.1"/>
    </source>
</evidence>
<dbReference type="AlphaFoldDB" id="A0A0T7FGE5"/>
<evidence type="ECO:0000313" key="2">
    <source>
        <dbReference type="Proteomes" id="UP000046176"/>
    </source>
</evidence>
<name>A0A0T7FGE5_NEOGA</name>
<dbReference type="Proteomes" id="UP000046176">
    <property type="component" value="Unassembled WGS sequence"/>
</dbReference>
<gene>
    <name evidence="1" type="ORF">NGAL_HAMBI1145_21330</name>
</gene>
<sequence>MFRCSDCKDTGWVCEAHPAKPYTGTRCCGCGAVEMPCPRCLAFHDLDKYPEVVVLPTLPEVEISSLQGFAERSDVVQART</sequence>
<organism evidence="1 2">
    <name type="scientific">Neorhizobium galegae bv. officinalis</name>
    <dbReference type="NCBI Taxonomy" id="323656"/>
    <lineage>
        <taxon>Bacteria</taxon>
        <taxon>Pseudomonadati</taxon>
        <taxon>Pseudomonadota</taxon>
        <taxon>Alphaproteobacteria</taxon>
        <taxon>Hyphomicrobiales</taxon>
        <taxon>Rhizobiaceae</taxon>
        <taxon>Rhizobium/Agrobacterium group</taxon>
        <taxon>Neorhizobium</taxon>
    </lineage>
</organism>
<protein>
    <submittedName>
        <fullName evidence="1">Uncharacterized protein</fullName>
    </submittedName>
</protein>
<accession>A0A0T7FGE5</accession>
<dbReference type="EMBL" id="CCRH01000005">
    <property type="protein sequence ID" value="CDZ34054.1"/>
    <property type="molecule type" value="Genomic_DNA"/>
</dbReference>
<proteinExistence type="predicted"/>